<dbReference type="InterPro" id="IPR036411">
    <property type="entry name" value="TorD-like_sf"/>
</dbReference>
<accession>A0AAU3HSR7</accession>
<dbReference type="GO" id="GO:0042128">
    <property type="term" value="P:nitrate assimilation"/>
    <property type="evidence" value="ECO:0007669"/>
    <property type="project" value="UniProtKB-KW"/>
</dbReference>
<name>A0AAU3HSR7_9ACTN</name>
<dbReference type="SUPFAM" id="SSF89155">
    <property type="entry name" value="TorD-like"/>
    <property type="match status" value="1"/>
</dbReference>
<dbReference type="Gene3D" id="1.10.3480.10">
    <property type="entry name" value="TorD-like"/>
    <property type="match status" value="1"/>
</dbReference>
<organism evidence="3">
    <name type="scientific">Streptomyces sp. NBC_01393</name>
    <dbReference type="NCBI Taxonomy" id="2903851"/>
    <lineage>
        <taxon>Bacteria</taxon>
        <taxon>Bacillati</taxon>
        <taxon>Actinomycetota</taxon>
        <taxon>Actinomycetes</taxon>
        <taxon>Kitasatosporales</taxon>
        <taxon>Streptomycetaceae</taxon>
        <taxon>Streptomyces</taxon>
    </lineage>
</organism>
<dbReference type="InterPro" id="IPR020945">
    <property type="entry name" value="DMSO/NO3_reduct_chaperone"/>
</dbReference>
<reference evidence="3" key="1">
    <citation type="submission" date="2022-10" db="EMBL/GenBank/DDBJ databases">
        <title>The complete genomes of actinobacterial strains from the NBC collection.</title>
        <authorList>
            <person name="Joergensen T.S."/>
            <person name="Alvarez Arevalo M."/>
            <person name="Sterndorff E.B."/>
            <person name="Faurdal D."/>
            <person name="Vuksanovic O."/>
            <person name="Mourched A.-S."/>
            <person name="Charusanti P."/>
            <person name="Shaw S."/>
            <person name="Blin K."/>
            <person name="Weber T."/>
        </authorList>
    </citation>
    <scope>NUCLEOTIDE SEQUENCE</scope>
    <source>
        <strain evidence="3">NBC_01393</strain>
    </source>
</reference>
<protein>
    <submittedName>
        <fullName evidence="3">Nitrate reductase molybdenum cofactor assembly chaperone</fullName>
    </submittedName>
</protein>
<dbReference type="InterPro" id="IPR003765">
    <property type="entry name" value="NO3_reductase_chaperone_NarJ"/>
</dbReference>
<sequence>MSPLPASIPALVRTRVRAAVRRPARLTPEEAEARTLLLRLCSLLLQYPDAELTTARPVLTAAVGALPPSPAAEDLASFTAWLASEEPDALERHYVEMFDLRRKSSLYLTYYLHGDTRRRGMALLTLNQRYKAAGWDTDGGELPDHLPVVLEFAALTGTGAGEAPLRQHRRGLELIHRALSDADSPYRHVLGALLTLLPPPTEADRAAVAQLVAEGPPNEDVGLDPYGTYGEGEFAPPGTFVPPIPAPPTRVPPRPTSCTEGPR</sequence>
<proteinExistence type="predicted"/>
<evidence type="ECO:0000256" key="1">
    <source>
        <dbReference type="ARBA" id="ARBA00023063"/>
    </source>
</evidence>
<evidence type="ECO:0000256" key="2">
    <source>
        <dbReference type="SAM" id="MobiDB-lite"/>
    </source>
</evidence>
<dbReference type="Pfam" id="PF02613">
    <property type="entry name" value="Nitrate_red_del"/>
    <property type="match status" value="1"/>
</dbReference>
<dbReference type="PANTHER" id="PTHR43680">
    <property type="entry name" value="NITRATE REDUCTASE MOLYBDENUM COFACTOR ASSEMBLY CHAPERONE"/>
    <property type="match status" value="1"/>
</dbReference>
<dbReference type="AlphaFoldDB" id="A0AAU3HSR7"/>
<evidence type="ECO:0000313" key="3">
    <source>
        <dbReference type="EMBL" id="WTZ07100.1"/>
    </source>
</evidence>
<gene>
    <name evidence="3" type="primary">narJ</name>
    <name evidence="3" type="ORF">OG699_03270</name>
</gene>
<feature type="region of interest" description="Disordered" evidence="2">
    <location>
        <begin position="215"/>
        <end position="263"/>
    </location>
</feature>
<dbReference type="EMBL" id="CP109546">
    <property type="protein sequence ID" value="WTZ07100.1"/>
    <property type="molecule type" value="Genomic_DNA"/>
</dbReference>
<dbReference type="GO" id="GO:0016530">
    <property type="term" value="F:metallochaperone activity"/>
    <property type="evidence" value="ECO:0007669"/>
    <property type="project" value="TreeGrafter"/>
</dbReference>
<dbReference type="GO" id="GO:0051131">
    <property type="term" value="P:chaperone-mediated protein complex assembly"/>
    <property type="evidence" value="ECO:0007669"/>
    <property type="project" value="InterPro"/>
</dbReference>
<keyword evidence="1" id="KW-0534">Nitrate assimilation</keyword>
<feature type="compositionally biased region" description="Pro residues" evidence="2">
    <location>
        <begin position="239"/>
        <end position="255"/>
    </location>
</feature>
<dbReference type="GO" id="GO:0051082">
    <property type="term" value="F:unfolded protein binding"/>
    <property type="evidence" value="ECO:0007669"/>
    <property type="project" value="InterPro"/>
</dbReference>
<dbReference type="PANTHER" id="PTHR43680:SF2">
    <property type="entry name" value="NITRATE REDUCTASE MOLYBDENUM COFACTOR ASSEMBLY CHAPERONE NARJ"/>
    <property type="match status" value="1"/>
</dbReference>
<dbReference type="NCBIfam" id="TIGR00684">
    <property type="entry name" value="narJ"/>
    <property type="match status" value="1"/>
</dbReference>